<dbReference type="PANTHER" id="PTHR30504">
    <property type="entry name" value="GLUCANS BIOSYNTHESIS PROTEIN"/>
    <property type="match status" value="1"/>
</dbReference>
<dbReference type="InterPro" id="IPR014756">
    <property type="entry name" value="Ig_E-set"/>
</dbReference>
<dbReference type="Gene3D" id="2.60.40.10">
    <property type="entry name" value="Immunoglobulins"/>
    <property type="match status" value="1"/>
</dbReference>
<dbReference type="GO" id="GO:0003824">
    <property type="term" value="F:catalytic activity"/>
    <property type="evidence" value="ECO:0007669"/>
    <property type="project" value="InterPro"/>
</dbReference>
<dbReference type="InterPro" id="IPR013783">
    <property type="entry name" value="Ig-like_fold"/>
</dbReference>
<gene>
    <name evidence="7" type="ORF">SAMN04488557_3724</name>
</gene>
<evidence type="ECO:0000256" key="3">
    <source>
        <dbReference type="ARBA" id="ARBA00009284"/>
    </source>
</evidence>
<dbReference type="STRING" id="51670.SAMN04488557_3724"/>
<reference evidence="8" key="1">
    <citation type="submission" date="2016-10" db="EMBL/GenBank/DDBJ databases">
        <authorList>
            <person name="Varghese N."/>
            <person name="Submissions S."/>
        </authorList>
    </citation>
    <scope>NUCLEOTIDE SEQUENCE [LARGE SCALE GENOMIC DNA]</scope>
    <source>
        <strain evidence="8">DSM 1565</strain>
    </source>
</reference>
<dbReference type="SUPFAM" id="SSF74650">
    <property type="entry name" value="Galactose mutarotase-like"/>
    <property type="match status" value="1"/>
</dbReference>
<dbReference type="Gene3D" id="2.70.98.10">
    <property type="match status" value="1"/>
</dbReference>
<dbReference type="InterPro" id="IPR011013">
    <property type="entry name" value="Gal_mutarotase_sf_dom"/>
</dbReference>
<dbReference type="UniPathway" id="UPA00637"/>
<evidence type="ECO:0000256" key="5">
    <source>
        <dbReference type="ARBA" id="ARBA00022764"/>
    </source>
</evidence>
<dbReference type="GO" id="GO:0030246">
    <property type="term" value="F:carbohydrate binding"/>
    <property type="evidence" value="ECO:0007669"/>
    <property type="project" value="InterPro"/>
</dbReference>
<dbReference type="GO" id="GO:0051274">
    <property type="term" value="P:beta-glucan biosynthetic process"/>
    <property type="evidence" value="ECO:0007669"/>
    <property type="project" value="TreeGrafter"/>
</dbReference>
<dbReference type="InterPro" id="IPR014438">
    <property type="entry name" value="Glucan_biosyn_MdoG/MdoD"/>
</dbReference>
<dbReference type="SUPFAM" id="SSF81296">
    <property type="entry name" value="E set domains"/>
    <property type="match status" value="1"/>
</dbReference>
<accession>A0A1I7NV53</accession>
<evidence type="ECO:0000313" key="8">
    <source>
        <dbReference type="Proteomes" id="UP000199423"/>
    </source>
</evidence>
<name>A0A1I7NV53_9HYPH</name>
<organism evidence="7 8">
    <name type="scientific">Hyphomicrobium facile</name>
    <dbReference type="NCBI Taxonomy" id="51670"/>
    <lineage>
        <taxon>Bacteria</taxon>
        <taxon>Pseudomonadati</taxon>
        <taxon>Pseudomonadota</taxon>
        <taxon>Alphaproteobacteria</taxon>
        <taxon>Hyphomicrobiales</taxon>
        <taxon>Hyphomicrobiaceae</taxon>
        <taxon>Hyphomicrobium</taxon>
    </lineage>
</organism>
<keyword evidence="4" id="KW-0732">Signal</keyword>
<proteinExistence type="inferred from homology"/>
<dbReference type="Proteomes" id="UP000199423">
    <property type="component" value="Unassembled WGS sequence"/>
</dbReference>
<dbReference type="AlphaFoldDB" id="A0A1I7NV53"/>
<protein>
    <submittedName>
        <fullName evidence="7">Glucans biosynthesis protein</fullName>
    </submittedName>
</protein>
<evidence type="ECO:0000256" key="1">
    <source>
        <dbReference type="ARBA" id="ARBA00004418"/>
    </source>
</evidence>
<dbReference type="GO" id="GO:0030288">
    <property type="term" value="C:outer membrane-bounded periplasmic space"/>
    <property type="evidence" value="ECO:0007669"/>
    <property type="project" value="TreeGrafter"/>
</dbReference>
<sequence length="547" mass="60272">MDSERAVRTHRRGWLISEMTGNFVDRRALLERAVAGSFALGLAKLALAVTESHAEGESAPAPAQAQPSPQGMAFGQTTLKAEAKRLADQPFSKPTMDALPAPFNKLSYDQYRDIRFRPEKAIWKGEHLGFQVQPFAMGWLYDVPVDLWIVENGKATRLVADSNLFSFGPLIGPGPDAAPFGFSGFRIHGPINRADAFEEYTVFQGASYLRAVGRGENYGASARGLALNTAQPAGEEFPFFRSFWIERPKPLATEIVVHALLDSQSTTGAYRFAIAPGETTVMDVEATLYPRVALSHVGIGPLTSMFFHGQASQRRTEDYRPAVHDSEGLALVNGSGERLWRPLNNPKTLQLSAFMDKDPQGFGLWQRDRSFRNYEDLESRYERRPTVWVEPQGPWGDGSVELIEIPIEDEIHDNIAVYWKPSKGLAAGGPHVFNYKLYWGPDVPTSWAGARVVKTRVGGGKKPGSIVFVIDLTGPLVKDAKDLPAVDLSASAGKVSNVSVQRNLEISGVRVTFELAPGDSQLVELRCVLKAGDQAVSETWLYRWTKP</sequence>
<evidence type="ECO:0000256" key="2">
    <source>
        <dbReference type="ARBA" id="ARBA00005001"/>
    </source>
</evidence>
<comment type="subcellular location">
    <subcellularLocation>
        <location evidence="1">Periplasm</location>
    </subcellularLocation>
</comment>
<dbReference type="Pfam" id="PF04349">
    <property type="entry name" value="MdoG"/>
    <property type="match status" value="1"/>
</dbReference>
<evidence type="ECO:0000259" key="6">
    <source>
        <dbReference type="Pfam" id="PF04349"/>
    </source>
</evidence>
<feature type="domain" description="Glucan biosynthesis periplasmic MdoG C-terminal" evidence="6">
    <location>
        <begin position="74"/>
        <end position="544"/>
    </location>
</feature>
<dbReference type="InterPro" id="IPR014718">
    <property type="entry name" value="GH-type_carb-bd"/>
</dbReference>
<keyword evidence="5" id="KW-0574">Periplasm</keyword>
<comment type="pathway">
    <text evidence="2">Glycan metabolism; osmoregulated periplasmic glucan (OPG) biosynthesis.</text>
</comment>
<comment type="similarity">
    <text evidence="3">Belongs to the OpgD/OpgG family.</text>
</comment>
<evidence type="ECO:0000256" key="4">
    <source>
        <dbReference type="ARBA" id="ARBA00022729"/>
    </source>
</evidence>
<keyword evidence="8" id="KW-1185">Reference proteome</keyword>
<dbReference type="EMBL" id="FPCH01000004">
    <property type="protein sequence ID" value="SFV38549.1"/>
    <property type="molecule type" value="Genomic_DNA"/>
</dbReference>
<dbReference type="PANTHER" id="PTHR30504:SF2">
    <property type="entry name" value="GLUCANS BIOSYNTHESIS PROTEIN G"/>
    <property type="match status" value="1"/>
</dbReference>
<evidence type="ECO:0000313" key="7">
    <source>
        <dbReference type="EMBL" id="SFV38549.1"/>
    </source>
</evidence>
<dbReference type="FunFam" id="2.70.98.10:FF:000001">
    <property type="entry name" value="Glucans biosynthesis protein G"/>
    <property type="match status" value="1"/>
</dbReference>
<dbReference type="InterPro" id="IPR007444">
    <property type="entry name" value="Glucan_biosyn_MdoG_C"/>
</dbReference>
<dbReference type="PIRSF" id="PIRSF006281">
    <property type="entry name" value="MdoG"/>
    <property type="match status" value="1"/>
</dbReference>